<accession>A0A1H9QMW4</accession>
<evidence type="ECO:0000313" key="5">
    <source>
        <dbReference type="Proteomes" id="UP000199135"/>
    </source>
</evidence>
<sequence length="125" mass="13241">MAAECRNLKMACIAALIFGIVSFAAGVFYIVVAPTTTQSYVVAADGLALAYMGFQGARRINVPSNAPAIMNMCSVIVLVSFVCAAFLMLNHEKIILQVVIGGIGLVLSLLAFVLARKISNIQKSM</sequence>
<evidence type="ECO:0000256" key="1">
    <source>
        <dbReference type="SAM" id="Phobius"/>
    </source>
</evidence>
<dbReference type="EMBL" id="FOGP01000005">
    <property type="protein sequence ID" value="SER61802.1"/>
    <property type="molecule type" value="Genomic_DNA"/>
</dbReference>
<dbReference type="EMBL" id="FNWT01000007">
    <property type="protein sequence ID" value="SEH60293.1"/>
    <property type="molecule type" value="Genomic_DNA"/>
</dbReference>
<name>A0A1H9QMW4_9ACTN</name>
<dbReference type="AlphaFoldDB" id="A0A1H9QMW4"/>
<gene>
    <name evidence="3" type="ORF">SAMN05216446_1492</name>
    <name evidence="2" type="ORF">SAMN05216447_1072</name>
</gene>
<dbReference type="Proteomes" id="UP000199128">
    <property type="component" value="Unassembled WGS sequence"/>
</dbReference>
<feature type="transmembrane region" description="Helical" evidence="1">
    <location>
        <begin position="94"/>
        <end position="115"/>
    </location>
</feature>
<reference evidence="3" key="2">
    <citation type="submission" date="2016-10" db="EMBL/GenBank/DDBJ databases">
        <authorList>
            <person name="de Groot N.N."/>
        </authorList>
    </citation>
    <scope>NUCLEOTIDE SEQUENCE [LARGE SCALE GENOMIC DNA]</scope>
    <source>
        <strain evidence="3">KHGC19</strain>
    </source>
</reference>
<feature type="transmembrane region" description="Helical" evidence="1">
    <location>
        <begin position="12"/>
        <end position="32"/>
    </location>
</feature>
<reference evidence="4 5" key="1">
    <citation type="submission" date="2016-10" db="EMBL/GenBank/DDBJ databases">
        <authorList>
            <person name="Varghese N."/>
            <person name="Submissions S."/>
        </authorList>
    </citation>
    <scope>NUCLEOTIDE SEQUENCE [LARGE SCALE GENOMIC DNA]</scope>
    <source>
        <strain evidence="4">KHGC19</strain>
        <strain evidence="2 5">WCP15</strain>
    </source>
</reference>
<keyword evidence="5" id="KW-1185">Reference proteome</keyword>
<keyword evidence="1" id="KW-1133">Transmembrane helix</keyword>
<dbReference type="Proteomes" id="UP000199135">
    <property type="component" value="Unassembled WGS sequence"/>
</dbReference>
<feature type="transmembrane region" description="Helical" evidence="1">
    <location>
        <begin position="38"/>
        <end position="57"/>
    </location>
</feature>
<feature type="transmembrane region" description="Helical" evidence="1">
    <location>
        <begin position="69"/>
        <end position="88"/>
    </location>
</feature>
<evidence type="ECO:0000313" key="3">
    <source>
        <dbReference type="EMBL" id="SER61802.1"/>
    </source>
</evidence>
<evidence type="ECO:0000313" key="2">
    <source>
        <dbReference type="EMBL" id="SEH60293.1"/>
    </source>
</evidence>
<protein>
    <submittedName>
        <fullName evidence="3">Uncharacterized protein</fullName>
    </submittedName>
</protein>
<proteinExistence type="predicted"/>
<evidence type="ECO:0000313" key="4">
    <source>
        <dbReference type="Proteomes" id="UP000199128"/>
    </source>
</evidence>
<keyword evidence="1" id="KW-0812">Transmembrane</keyword>
<keyword evidence="1" id="KW-0472">Membrane</keyword>
<organism evidence="3 4">
    <name type="scientific">Parafannyhessea umbonata</name>
    <dbReference type="NCBI Taxonomy" id="604330"/>
    <lineage>
        <taxon>Bacteria</taxon>
        <taxon>Bacillati</taxon>
        <taxon>Actinomycetota</taxon>
        <taxon>Coriobacteriia</taxon>
        <taxon>Coriobacteriales</taxon>
        <taxon>Atopobiaceae</taxon>
        <taxon>Parafannyhessea</taxon>
    </lineage>
</organism>
<dbReference type="RefSeq" id="WP_078687686.1">
    <property type="nucleotide sequence ID" value="NZ_FNWT01000007.1"/>
</dbReference>